<comment type="similarity">
    <text evidence="2">Belongs to the major facilitator superfamily. Sugar transporter (TC 2.A.1.1) family.</text>
</comment>
<evidence type="ECO:0000256" key="9">
    <source>
        <dbReference type="SAM" id="Phobius"/>
    </source>
</evidence>
<dbReference type="FunFam" id="1.20.1250.20:FF:000078">
    <property type="entry name" value="MFS maltose transporter, putative"/>
    <property type="match status" value="1"/>
</dbReference>
<feature type="transmembrane region" description="Helical" evidence="9">
    <location>
        <begin position="491"/>
        <end position="510"/>
    </location>
</feature>
<dbReference type="PANTHER" id="PTHR48022:SF77">
    <property type="entry name" value="MAJOR FACILITATOR SUPERFAMILY (MFS) PROFILE DOMAIN-CONTAINING PROTEIN"/>
    <property type="match status" value="1"/>
</dbReference>
<dbReference type="AlphaFoldDB" id="A0A8T8SMK8"/>
<dbReference type="PROSITE" id="PS50850">
    <property type="entry name" value="MFS"/>
    <property type="match status" value="1"/>
</dbReference>
<evidence type="ECO:0000256" key="5">
    <source>
        <dbReference type="ARBA" id="ARBA00022989"/>
    </source>
</evidence>
<feature type="compositionally biased region" description="Polar residues" evidence="8">
    <location>
        <begin position="76"/>
        <end position="87"/>
    </location>
</feature>
<feature type="transmembrane region" description="Helical" evidence="9">
    <location>
        <begin position="462"/>
        <end position="484"/>
    </location>
</feature>
<dbReference type="Gene3D" id="1.20.1250.20">
    <property type="entry name" value="MFS general substrate transporter like domains"/>
    <property type="match status" value="1"/>
</dbReference>
<feature type="region of interest" description="Disordered" evidence="8">
    <location>
        <begin position="647"/>
        <end position="695"/>
    </location>
</feature>
<dbReference type="EMBL" id="LWDD02002161">
    <property type="protein sequence ID" value="KAE8242572.1"/>
    <property type="molecule type" value="Genomic_DNA"/>
</dbReference>
<dbReference type="NCBIfam" id="TIGR00879">
    <property type="entry name" value="SP"/>
    <property type="match status" value="1"/>
</dbReference>
<name>A0A8T8SMK8_9BASI</name>
<organism evidence="11 12">
    <name type="scientific">Tilletia caries</name>
    <name type="common">wheat bunt fungus</name>
    <dbReference type="NCBI Taxonomy" id="13290"/>
    <lineage>
        <taxon>Eukaryota</taxon>
        <taxon>Fungi</taxon>
        <taxon>Dikarya</taxon>
        <taxon>Basidiomycota</taxon>
        <taxon>Ustilaginomycotina</taxon>
        <taxon>Exobasidiomycetes</taxon>
        <taxon>Tilletiales</taxon>
        <taxon>Tilletiaceae</taxon>
        <taxon>Tilletia</taxon>
    </lineage>
</organism>
<feature type="transmembrane region" description="Helical" evidence="9">
    <location>
        <begin position="303"/>
        <end position="324"/>
    </location>
</feature>
<dbReference type="InterPro" id="IPR020846">
    <property type="entry name" value="MFS_dom"/>
</dbReference>
<accession>A0A8T8SMK8</accession>
<feature type="transmembrane region" description="Helical" evidence="9">
    <location>
        <begin position="559"/>
        <end position="582"/>
    </location>
</feature>
<evidence type="ECO:0000256" key="4">
    <source>
        <dbReference type="ARBA" id="ARBA00022692"/>
    </source>
</evidence>
<feature type="compositionally biased region" description="Low complexity" evidence="8">
    <location>
        <begin position="20"/>
        <end position="38"/>
    </location>
</feature>
<feature type="transmembrane region" description="Helical" evidence="9">
    <location>
        <begin position="594"/>
        <end position="612"/>
    </location>
</feature>
<keyword evidence="5 9" id="KW-1133">Transmembrane helix</keyword>
<gene>
    <name evidence="11" type="ORF">A4X03_0g8007</name>
</gene>
<evidence type="ECO:0000256" key="7">
    <source>
        <dbReference type="ARBA" id="ARBA00049119"/>
    </source>
</evidence>
<feature type="compositionally biased region" description="Acidic residues" evidence="8">
    <location>
        <begin position="119"/>
        <end position="133"/>
    </location>
</feature>
<dbReference type="InterPro" id="IPR003663">
    <property type="entry name" value="Sugar/inositol_transpt"/>
</dbReference>
<evidence type="ECO:0000256" key="8">
    <source>
        <dbReference type="SAM" id="MobiDB-lite"/>
    </source>
</evidence>
<comment type="caution">
    <text evidence="11">The sequence shown here is derived from an EMBL/GenBank/DDBJ whole genome shotgun (WGS) entry which is preliminary data.</text>
</comment>
<reference evidence="11" key="1">
    <citation type="submission" date="2016-04" db="EMBL/GenBank/DDBJ databases">
        <authorList>
            <person name="Nguyen H.D."/>
            <person name="Kesanakurti P."/>
            <person name="Cullis J."/>
            <person name="Levesque C.A."/>
            <person name="Hambleton S."/>
        </authorList>
    </citation>
    <scope>NUCLEOTIDE SEQUENCE</scope>
    <source>
        <strain evidence="11">DAOMC 238032</strain>
    </source>
</reference>
<comment type="subcellular location">
    <subcellularLocation>
        <location evidence="1">Membrane</location>
        <topology evidence="1">Multi-pass membrane protein</topology>
    </subcellularLocation>
</comment>
<evidence type="ECO:0000256" key="3">
    <source>
        <dbReference type="ARBA" id="ARBA00022448"/>
    </source>
</evidence>
<dbReference type="SUPFAM" id="SSF103473">
    <property type="entry name" value="MFS general substrate transporter"/>
    <property type="match status" value="1"/>
</dbReference>
<dbReference type="GO" id="GO:0005351">
    <property type="term" value="F:carbohydrate:proton symporter activity"/>
    <property type="evidence" value="ECO:0007669"/>
    <property type="project" value="TreeGrafter"/>
</dbReference>
<feature type="compositionally biased region" description="Basic and acidic residues" evidence="8">
    <location>
        <begin position="675"/>
        <end position="687"/>
    </location>
</feature>
<evidence type="ECO:0000256" key="1">
    <source>
        <dbReference type="ARBA" id="ARBA00004141"/>
    </source>
</evidence>
<sequence>MRLNSLGSSSSHSRFRTADADSSSSGVAAVLLLRQQQQGDDEESLDRDVQNAGPALSPTLSLSPSPHLNPACHSSLPLSQTARHTNASSSSSSSSSRSPTPYHAVSTQKSVDRKHDNDDVHEDEESESEDDEEVNLIMGGAAVISSKGPVVGDTNLLSRANSRPILFCAVAVIGAVLYGYDGTYFAGILAMERFLSDFGSLQPNGKFDVTSGQRSLLASIVQAGEVVGSLAAAPIGDFAGRRGVYFGACAQVAIGAIIQLVTTSSIGVLTGGRFVLGVGIGLISNSTPLYLSEIAPTPIRGVIVSCWQLFLALGQVIGACVAQGTKGIDSSASYRIPITINLGIVAFIALGIFLVPESPRWLVSKDRDVEAKRALQRINKTQINPQAVVEAEYATFVASRNNERELAQSQKGGWSELIKHPVERRKFLLVLGILACQQIGGVQFIFSYTTTFFRDVGVTNEFLVTIVVDVLEVAGVLVSFPLVARYGRRPLLLLTSIPMFLALFLMAALGTINGRTELQNRVIAACICIYVFFFNCAWGPLAWVAASELAGSGRNRQKVMSLGTGCFWVIAFLVTFTLPYLFDKDKAGLGPQIGWIYGCGTLIAMVFVYFFLPETFGRSLESINEMLDAKVPARKWATYSTDIETQAKQNHADADAHVREERGLPTGDDASEEEDSKKDAGSDKIDRVQLATETA</sequence>
<feature type="transmembrane region" description="Helical" evidence="9">
    <location>
        <begin position="336"/>
        <end position="355"/>
    </location>
</feature>
<evidence type="ECO:0000313" key="12">
    <source>
        <dbReference type="Proteomes" id="UP000077671"/>
    </source>
</evidence>
<dbReference type="PRINTS" id="PR00171">
    <property type="entry name" value="SUGRTRNSPORT"/>
</dbReference>
<keyword evidence="6 9" id="KW-0472">Membrane</keyword>
<evidence type="ECO:0000313" key="11">
    <source>
        <dbReference type="EMBL" id="KAE8242572.1"/>
    </source>
</evidence>
<feature type="transmembrane region" description="Helical" evidence="9">
    <location>
        <begin position="522"/>
        <end position="547"/>
    </location>
</feature>
<evidence type="ECO:0000259" key="10">
    <source>
        <dbReference type="PROSITE" id="PS50850"/>
    </source>
</evidence>
<protein>
    <recommendedName>
        <fullName evidence="10">Major facilitator superfamily (MFS) profile domain-containing protein</fullName>
    </recommendedName>
</protein>
<feature type="domain" description="Major facilitator superfamily (MFS) profile" evidence="10">
    <location>
        <begin position="167"/>
        <end position="616"/>
    </location>
</feature>
<feature type="compositionally biased region" description="Low complexity" evidence="8">
    <location>
        <begin position="88"/>
        <end position="98"/>
    </location>
</feature>
<reference evidence="11" key="2">
    <citation type="journal article" date="2019" name="IMA Fungus">
        <title>Genome sequencing and comparison of five Tilletia species to identify candidate genes for the detection of regulated species infecting wheat.</title>
        <authorList>
            <person name="Nguyen H.D.T."/>
            <person name="Sultana T."/>
            <person name="Kesanakurti P."/>
            <person name="Hambleton S."/>
        </authorList>
    </citation>
    <scope>NUCLEOTIDE SEQUENCE</scope>
    <source>
        <strain evidence="11">DAOMC 238032</strain>
    </source>
</reference>
<keyword evidence="4 9" id="KW-0812">Transmembrane</keyword>
<comment type="catalytic activity">
    <reaction evidence="7">
        <text>myo-inositol(out) + H(+)(out) = myo-inositol(in) + H(+)(in)</text>
        <dbReference type="Rhea" id="RHEA:60364"/>
        <dbReference type="ChEBI" id="CHEBI:15378"/>
        <dbReference type="ChEBI" id="CHEBI:17268"/>
    </reaction>
</comment>
<dbReference type="InterPro" id="IPR005828">
    <property type="entry name" value="MFS_sugar_transport-like"/>
</dbReference>
<feature type="transmembrane region" description="Helical" evidence="9">
    <location>
        <begin position="274"/>
        <end position="291"/>
    </location>
</feature>
<dbReference type="InterPro" id="IPR005829">
    <property type="entry name" value="Sugar_transporter_CS"/>
</dbReference>
<dbReference type="PANTHER" id="PTHR48022">
    <property type="entry name" value="PLASTIDIC GLUCOSE TRANSPORTER 4"/>
    <property type="match status" value="1"/>
</dbReference>
<feature type="compositionally biased region" description="Low complexity" evidence="8">
    <location>
        <begin position="54"/>
        <end position="68"/>
    </location>
</feature>
<feature type="transmembrane region" description="Helical" evidence="9">
    <location>
        <begin position="165"/>
        <end position="191"/>
    </location>
</feature>
<feature type="transmembrane region" description="Helical" evidence="9">
    <location>
        <begin position="427"/>
        <end position="450"/>
    </location>
</feature>
<dbReference type="Pfam" id="PF00083">
    <property type="entry name" value="Sugar_tr"/>
    <property type="match status" value="1"/>
</dbReference>
<dbReference type="Proteomes" id="UP000077671">
    <property type="component" value="Unassembled WGS sequence"/>
</dbReference>
<feature type="transmembrane region" description="Helical" evidence="9">
    <location>
        <begin position="243"/>
        <end position="262"/>
    </location>
</feature>
<proteinExistence type="inferred from homology"/>
<dbReference type="PROSITE" id="PS00217">
    <property type="entry name" value="SUGAR_TRANSPORT_2"/>
    <property type="match status" value="1"/>
</dbReference>
<dbReference type="InterPro" id="IPR036259">
    <property type="entry name" value="MFS_trans_sf"/>
</dbReference>
<evidence type="ECO:0000256" key="2">
    <source>
        <dbReference type="ARBA" id="ARBA00010992"/>
    </source>
</evidence>
<dbReference type="InterPro" id="IPR050360">
    <property type="entry name" value="MFS_Sugar_Transporters"/>
</dbReference>
<feature type="compositionally biased region" description="Low complexity" evidence="8">
    <location>
        <begin position="1"/>
        <end position="12"/>
    </location>
</feature>
<keyword evidence="3" id="KW-0813">Transport</keyword>
<feature type="region of interest" description="Disordered" evidence="8">
    <location>
        <begin position="1"/>
        <end position="133"/>
    </location>
</feature>
<dbReference type="GO" id="GO:0016020">
    <property type="term" value="C:membrane"/>
    <property type="evidence" value="ECO:0007669"/>
    <property type="project" value="UniProtKB-SubCell"/>
</dbReference>
<evidence type="ECO:0000256" key="6">
    <source>
        <dbReference type="ARBA" id="ARBA00023136"/>
    </source>
</evidence>
<feature type="compositionally biased region" description="Basic and acidic residues" evidence="8">
    <location>
        <begin position="650"/>
        <end position="663"/>
    </location>
</feature>